<feature type="domain" description="BioF2-like acetyltransferase" evidence="1">
    <location>
        <begin position="188"/>
        <end position="326"/>
    </location>
</feature>
<dbReference type="SUPFAM" id="SSF55729">
    <property type="entry name" value="Acyl-CoA N-acyltransferases (Nat)"/>
    <property type="match status" value="1"/>
</dbReference>
<organism evidence="2">
    <name type="scientific">freshwater metagenome</name>
    <dbReference type="NCBI Taxonomy" id="449393"/>
    <lineage>
        <taxon>unclassified sequences</taxon>
        <taxon>metagenomes</taxon>
        <taxon>ecological metagenomes</taxon>
    </lineage>
</organism>
<dbReference type="InterPro" id="IPR038740">
    <property type="entry name" value="BioF2-like_GNAT_dom"/>
</dbReference>
<name>A0A6J6XGG6_9ZZZZ</name>
<dbReference type="Pfam" id="PF13480">
    <property type="entry name" value="Acetyltransf_6"/>
    <property type="match status" value="1"/>
</dbReference>
<dbReference type="EMBL" id="CAFAAQ010000006">
    <property type="protein sequence ID" value="CAB4794654.1"/>
    <property type="molecule type" value="Genomic_DNA"/>
</dbReference>
<dbReference type="Gene3D" id="3.40.630.30">
    <property type="match status" value="1"/>
</dbReference>
<evidence type="ECO:0000259" key="1">
    <source>
        <dbReference type="Pfam" id="PF13480"/>
    </source>
</evidence>
<sequence>MAILTFLRHTPRVTIPPTLTRSTTRSPLRLEIRYQLGALESAWDALVDQQNLSSPFLASWWINNAAEGTPALLCCFAGSELVGGAAFQIDTVGPRPFAVERVRCVGQGTLAPDHLDLIAQSDHATEVLDLVLGWLQRPGSRVVDLDGLAATGALAQSLSSHEIARMAAPWTKLPADSADYLAARAGQVRSTISRTRKRFVREGVYLRRVPTDDMPSALDRLAELHDSRWSEESSFLDGWKRFRAAAVAGAASESVIIHELVSAEGDVIATELDLLCGNSLAFYQAGRRTEREWRGSGSVLRADILQWACSQGFAEYDLLRGDESYKADWSDTKRQVVRCRMGVGPRGVSLIQAARAQHILRVGATRCEAMAKELISRGPLKSRHEVHSEQSD</sequence>
<gene>
    <name evidence="2" type="ORF">UFOPK3046_00155</name>
</gene>
<accession>A0A6J6XGG6</accession>
<evidence type="ECO:0000313" key="2">
    <source>
        <dbReference type="EMBL" id="CAB4794654.1"/>
    </source>
</evidence>
<dbReference type="AlphaFoldDB" id="A0A6J6XGG6"/>
<protein>
    <submittedName>
        <fullName evidence="2">Unannotated protein</fullName>
    </submittedName>
</protein>
<proteinExistence type="predicted"/>
<reference evidence="2" key="1">
    <citation type="submission" date="2020-05" db="EMBL/GenBank/DDBJ databases">
        <authorList>
            <person name="Chiriac C."/>
            <person name="Salcher M."/>
            <person name="Ghai R."/>
            <person name="Kavagutti S V."/>
        </authorList>
    </citation>
    <scope>NUCLEOTIDE SEQUENCE</scope>
</reference>
<dbReference type="InterPro" id="IPR016181">
    <property type="entry name" value="Acyl_CoA_acyltransferase"/>
</dbReference>